<dbReference type="GO" id="GO:0016491">
    <property type="term" value="F:oxidoreductase activity"/>
    <property type="evidence" value="ECO:0007669"/>
    <property type="project" value="UniProtKB-KW"/>
</dbReference>
<dbReference type="OrthoDB" id="191139at2759"/>
<dbReference type="Pfam" id="PF00106">
    <property type="entry name" value="adh_short"/>
    <property type="match status" value="2"/>
</dbReference>
<dbReference type="PRINTS" id="PR00081">
    <property type="entry name" value="GDHRDH"/>
</dbReference>
<protein>
    <submittedName>
        <fullName evidence="5">Retinol dehydrogenase 11-like</fullName>
    </submittedName>
</protein>
<dbReference type="Gene3D" id="3.40.50.720">
    <property type="entry name" value="NAD(P)-binding Rossmann-like Domain"/>
    <property type="match status" value="1"/>
</dbReference>
<evidence type="ECO:0000256" key="3">
    <source>
        <dbReference type="RuleBase" id="RU000363"/>
    </source>
</evidence>
<keyword evidence="4" id="KW-1185">Reference proteome</keyword>
<dbReference type="SUPFAM" id="SSF51735">
    <property type="entry name" value="NAD(P)-binding Rossmann-fold domains"/>
    <property type="match status" value="1"/>
</dbReference>
<reference evidence="5" key="1">
    <citation type="submission" date="2025-08" db="UniProtKB">
        <authorList>
            <consortium name="RefSeq"/>
        </authorList>
    </citation>
    <scope>IDENTIFICATION</scope>
    <source>
        <strain evidence="5">OHB3-1</strain>
    </source>
</reference>
<evidence type="ECO:0000256" key="2">
    <source>
        <dbReference type="ARBA" id="ARBA00023002"/>
    </source>
</evidence>
<dbReference type="PANTHER" id="PTHR24320">
    <property type="entry name" value="RETINOL DEHYDROGENASE"/>
    <property type="match status" value="1"/>
</dbReference>
<keyword evidence="2" id="KW-0560">Oxidoreductase</keyword>
<dbReference type="PANTHER" id="PTHR24320:SF200">
    <property type="entry name" value="DEHYDROGENASE_REDUCTASE SDR FAMILY MEMBER FEY"/>
    <property type="match status" value="1"/>
</dbReference>
<evidence type="ECO:0000313" key="4">
    <source>
        <dbReference type="Proteomes" id="UP000504603"/>
    </source>
</evidence>
<dbReference type="Proteomes" id="UP000504603">
    <property type="component" value="Unplaced"/>
</dbReference>
<gene>
    <name evidence="5" type="primary">LOC111008935</name>
</gene>
<name>A0A6J1C8F8_MOMCH</name>
<dbReference type="PRINTS" id="PR00080">
    <property type="entry name" value="SDRFAMILY"/>
</dbReference>
<dbReference type="InterPro" id="IPR036291">
    <property type="entry name" value="NAD(P)-bd_dom_sf"/>
</dbReference>
<comment type="similarity">
    <text evidence="1 3">Belongs to the short-chain dehydrogenases/reductases (SDR) family.</text>
</comment>
<dbReference type="GeneID" id="111008935"/>
<dbReference type="RefSeq" id="XP_022137507.1">
    <property type="nucleotide sequence ID" value="XM_022281815.1"/>
</dbReference>
<evidence type="ECO:0000256" key="1">
    <source>
        <dbReference type="ARBA" id="ARBA00006484"/>
    </source>
</evidence>
<accession>A0A6J1C8F8</accession>
<organism evidence="4 5">
    <name type="scientific">Momordica charantia</name>
    <name type="common">Bitter gourd</name>
    <name type="synonym">Balsam pear</name>
    <dbReference type="NCBI Taxonomy" id="3673"/>
    <lineage>
        <taxon>Eukaryota</taxon>
        <taxon>Viridiplantae</taxon>
        <taxon>Streptophyta</taxon>
        <taxon>Embryophyta</taxon>
        <taxon>Tracheophyta</taxon>
        <taxon>Spermatophyta</taxon>
        <taxon>Magnoliopsida</taxon>
        <taxon>eudicotyledons</taxon>
        <taxon>Gunneridae</taxon>
        <taxon>Pentapetalae</taxon>
        <taxon>rosids</taxon>
        <taxon>fabids</taxon>
        <taxon>Cucurbitales</taxon>
        <taxon>Cucurbitaceae</taxon>
        <taxon>Momordiceae</taxon>
        <taxon>Momordica</taxon>
    </lineage>
</organism>
<dbReference type="KEGG" id="mcha:111008935"/>
<sequence>MEPLISSSQEMKRDVKEEEKKKKKKGALGWIEWFRGWMYVIHEMLFQRIMASHLQNPMPLPPVNDLTCIVTGSTSGIGSEIARQLAESGAHVVMAVRNPKAALDLIQKWQNEWSGKGLPLNIEVMELDLLSLDSVARFAEDYNARMGPLHVLINNAGIFSIGEPQKFSKDGYEEHMQVNHLGPALLSVLLLPSLIRGSPSRIINVNSVMHYIGFVDTEDMNLVSRKRKYTSLVGYASSKLAQVMFSSVLHKRLPAESGINVVCVSPGIVHTNVARDLSKFVQAGYRLIPYFIFTPQEGSRSTLFAATDPQVPEYCELLKTDNWPVCAFLSQECRPTNPSEEAHNVETCYKVWEKTLEMVGLPSDVVERLLEGGQVACRYGAESAD</sequence>
<dbReference type="AlphaFoldDB" id="A0A6J1C8F8"/>
<proteinExistence type="inferred from homology"/>
<dbReference type="InterPro" id="IPR002347">
    <property type="entry name" value="SDR_fam"/>
</dbReference>
<evidence type="ECO:0000313" key="5">
    <source>
        <dbReference type="RefSeq" id="XP_022137507.1"/>
    </source>
</evidence>